<organism evidence="1 2">
    <name type="scientific">Dioscorea alata</name>
    <name type="common">Purple yam</name>
    <dbReference type="NCBI Taxonomy" id="55571"/>
    <lineage>
        <taxon>Eukaryota</taxon>
        <taxon>Viridiplantae</taxon>
        <taxon>Streptophyta</taxon>
        <taxon>Embryophyta</taxon>
        <taxon>Tracheophyta</taxon>
        <taxon>Spermatophyta</taxon>
        <taxon>Magnoliopsida</taxon>
        <taxon>Liliopsida</taxon>
        <taxon>Dioscoreales</taxon>
        <taxon>Dioscoreaceae</taxon>
        <taxon>Dioscorea</taxon>
    </lineage>
</organism>
<dbReference type="Proteomes" id="UP000827976">
    <property type="component" value="Chromosome 6"/>
</dbReference>
<proteinExistence type="predicted"/>
<evidence type="ECO:0000313" key="2">
    <source>
        <dbReference type="Proteomes" id="UP000827976"/>
    </source>
</evidence>
<dbReference type="EMBL" id="CM037016">
    <property type="protein sequence ID" value="KAH7679051.1"/>
    <property type="molecule type" value="Genomic_DNA"/>
</dbReference>
<sequence length="43" mass="4912">MMEKVTRVLVLEPAVRSALRKMDLVEEFARVEVNLSSSSKPKH</sequence>
<reference evidence="2" key="1">
    <citation type="journal article" date="2022" name="Nat. Commun.">
        <title>Chromosome evolution and the genetic basis of agronomically important traits in greater yam.</title>
        <authorList>
            <person name="Bredeson J.V."/>
            <person name="Lyons J.B."/>
            <person name="Oniyinde I.O."/>
            <person name="Okereke N.R."/>
            <person name="Kolade O."/>
            <person name="Nnabue I."/>
            <person name="Nwadili C.O."/>
            <person name="Hribova E."/>
            <person name="Parker M."/>
            <person name="Nwogha J."/>
            <person name="Shu S."/>
            <person name="Carlson J."/>
            <person name="Kariba R."/>
            <person name="Muthemba S."/>
            <person name="Knop K."/>
            <person name="Barton G.J."/>
            <person name="Sherwood A.V."/>
            <person name="Lopez-Montes A."/>
            <person name="Asiedu R."/>
            <person name="Jamnadass R."/>
            <person name="Muchugi A."/>
            <person name="Goodstein D."/>
            <person name="Egesi C.N."/>
            <person name="Featherston J."/>
            <person name="Asfaw A."/>
            <person name="Simpson G.G."/>
            <person name="Dolezel J."/>
            <person name="Hendre P.S."/>
            <person name="Van Deynze A."/>
            <person name="Kumar P.L."/>
            <person name="Obidiegwu J.E."/>
            <person name="Bhattacharjee R."/>
            <person name="Rokhsar D.S."/>
        </authorList>
    </citation>
    <scope>NUCLEOTIDE SEQUENCE [LARGE SCALE GENOMIC DNA]</scope>
    <source>
        <strain evidence="2">cv. TDa95/00328</strain>
    </source>
</reference>
<name>A0ACB7VVU9_DIOAL</name>
<accession>A0ACB7VVU9</accession>
<keyword evidence="2" id="KW-1185">Reference proteome</keyword>
<protein>
    <submittedName>
        <fullName evidence="1">Uncharacterized protein</fullName>
    </submittedName>
</protein>
<comment type="caution">
    <text evidence="1">The sequence shown here is derived from an EMBL/GenBank/DDBJ whole genome shotgun (WGS) entry which is preliminary data.</text>
</comment>
<evidence type="ECO:0000313" key="1">
    <source>
        <dbReference type="EMBL" id="KAH7679051.1"/>
    </source>
</evidence>
<gene>
    <name evidence="1" type="ORF">IHE45_06G034000</name>
</gene>